<name>A0A0N9IEQ0_9PSEU</name>
<evidence type="ECO:0000313" key="3">
    <source>
        <dbReference type="Proteomes" id="UP000063699"/>
    </source>
</evidence>
<evidence type="ECO:0000259" key="1">
    <source>
        <dbReference type="Pfam" id="PF13546"/>
    </source>
</evidence>
<accession>A0A0N9IEQ0</accession>
<reference evidence="2 3" key="1">
    <citation type="submission" date="2015-07" db="EMBL/GenBank/DDBJ databases">
        <title>Genome sequencing of Kibdelosporangium phytohabitans.</title>
        <authorList>
            <person name="Qin S."/>
            <person name="Xing K."/>
        </authorList>
    </citation>
    <scope>NUCLEOTIDE SEQUENCE [LARGE SCALE GENOMIC DNA]</scope>
    <source>
        <strain evidence="2 3">KLBMP1111</strain>
    </source>
</reference>
<proteinExistence type="predicted"/>
<dbReference type="KEGG" id="kphy:AOZ06_22525"/>
<dbReference type="PANTHER" id="PTHR33627:SF1">
    <property type="entry name" value="TRANSPOSASE"/>
    <property type="match status" value="1"/>
</dbReference>
<dbReference type="STRING" id="860235.AOZ06_22525"/>
<dbReference type="PANTHER" id="PTHR33627">
    <property type="entry name" value="TRANSPOSASE"/>
    <property type="match status" value="1"/>
</dbReference>
<dbReference type="InterPro" id="IPR039365">
    <property type="entry name" value="IS701-like"/>
</dbReference>
<dbReference type="InterPro" id="IPR038721">
    <property type="entry name" value="IS701-like_DDE_dom"/>
</dbReference>
<feature type="domain" description="Transposase IS701-like DDE" evidence="1">
    <location>
        <begin position="3"/>
        <end position="205"/>
    </location>
</feature>
<keyword evidence="3" id="KW-1185">Reference proteome</keyword>
<dbReference type="Pfam" id="PF13546">
    <property type="entry name" value="DDE_5"/>
    <property type="match status" value="1"/>
</dbReference>
<sequence length="370" mass="40090">MDYLRGLLATPGRKSIRNMASLFANPATDQSLHHFINSSTWDWDAVRRVLAHYLDHRTSLPAWVVRPMVIPKSGPHSVGVDRRFSVSRGHAVNAQQAVGVWGASPEVSGPVNWRLRLSAAWLDDEARRNQAAIPDDVRRPETLAECAVHASVHTATDWDLPIRPVVVDVPGADPITVIRGLRAAGLPMLVRVGQDLPLTVCDPALPGHTAAAVPAGRIVAAARGLRRPVTLPCFTPTGAGDPPRTVLAAVVRVRMPASLRKTGRAGRYGELLLLAEGGEGPGRAERLWLTDLVTTHPGTLLRLTGLTRRVDKDFADIAEPVGIRDFAGRSFRGWHRHITLASAAHSVGALAGWAERHGRDGKGDQTWSLW</sequence>
<dbReference type="EMBL" id="CP012752">
    <property type="protein sequence ID" value="ALG14978.1"/>
    <property type="molecule type" value="Genomic_DNA"/>
</dbReference>
<protein>
    <recommendedName>
        <fullName evidence="1">Transposase IS701-like DDE domain-containing protein</fullName>
    </recommendedName>
</protein>
<dbReference type="AlphaFoldDB" id="A0A0N9IEQ0"/>
<dbReference type="OrthoDB" id="3657225at2"/>
<organism evidence="2 3">
    <name type="scientific">Kibdelosporangium phytohabitans</name>
    <dbReference type="NCBI Taxonomy" id="860235"/>
    <lineage>
        <taxon>Bacteria</taxon>
        <taxon>Bacillati</taxon>
        <taxon>Actinomycetota</taxon>
        <taxon>Actinomycetes</taxon>
        <taxon>Pseudonocardiales</taxon>
        <taxon>Pseudonocardiaceae</taxon>
        <taxon>Kibdelosporangium</taxon>
    </lineage>
</organism>
<dbReference type="Proteomes" id="UP000063699">
    <property type="component" value="Chromosome"/>
</dbReference>
<evidence type="ECO:0000313" key="2">
    <source>
        <dbReference type="EMBL" id="ALG14978.1"/>
    </source>
</evidence>
<gene>
    <name evidence="2" type="ORF">AOZ06_22525</name>
</gene>